<reference evidence="1" key="1">
    <citation type="submission" date="2021-02" db="EMBL/GenBank/DDBJ databases">
        <authorList>
            <person name="Nowell W R."/>
        </authorList>
    </citation>
    <scope>NUCLEOTIDE SEQUENCE</scope>
</reference>
<name>A0A814R6G6_ADIRI</name>
<dbReference type="EMBL" id="CAJNOJ010000108">
    <property type="protein sequence ID" value="CAF1129255.1"/>
    <property type="molecule type" value="Genomic_DNA"/>
</dbReference>
<organism evidence="1 2">
    <name type="scientific">Adineta ricciae</name>
    <name type="common">Rotifer</name>
    <dbReference type="NCBI Taxonomy" id="249248"/>
    <lineage>
        <taxon>Eukaryota</taxon>
        <taxon>Metazoa</taxon>
        <taxon>Spiralia</taxon>
        <taxon>Gnathifera</taxon>
        <taxon>Rotifera</taxon>
        <taxon>Eurotatoria</taxon>
        <taxon>Bdelloidea</taxon>
        <taxon>Adinetida</taxon>
        <taxon>Adinetidae</taxon>
        <taxon>Adineta</taxon>
    </lineage>
</organism>
<accession>A0A814R6G6</accession>
<dbReference type="InterPro" id="IPR029638">
    <property type="entry name" value="FAM78"/>
</dbReference>
<dbReference type="OrthoDB" id="9971204at2759"/>
<comment type="caution">
    <text evidence="1">The sequence shown here is derived from an EMBL/GenBank/DDBJ whole genome shotgun (WGS) entry which is preliminary data.</text>
</comment>
<evidence type="ECO:0000313" key="2">
    <source>
        <dbReference type="Proteomes" id="UP000663852"/>
    </source>
</evidence>
<dbReference type="PANTHER" id="PTHR31655:SF7">
    <property type="entry name" value="PROTEIN FAM78A"/>
    <property type="match status" value="1"/>
</dbReference>
<gene>
    <name evidence="1" type="ORF">EDS130_LOCUS21488</name>
</gene>
<dbReference type="PANTHER" id="PTHR31655">
    <property type="entry name" value="PROTEIN FAM78A"/>
    <property type="match status" value="1"/>
</dbReference>
<proteinExistence type="predicted"/>
<sequence length="325" mass="38297">MALNNDAIDYDPLPVEEKHKVDLNEIKQRFYDEKRDPFIEIIHFQTSIERKPTEIDESSLRVLKYKSPSFIATATFRFPSIHTNECWKVGFIQACDHMIFHNEYGNLGYSSWEFPQLIDRNVSMINDSCGRNYPWYGSKNQVVTIQGPIHRSTEYTISMRDLFVPWIPWDIPTYEGEQCRLTHVYRHQRFYVWLCAMNCTKNELLIMRTLRWSQTIEISVEPSLNRGKRATLISNSQPDQPILLKRNLLIPSCALQEPSANNAQLLIWRPTDGYPIIVVHPKHRDSGTTKYLYQHYAKTTLSIFDLFYFVANSTLVYMTSFYHDY</sequence>
<dbReference type="AlphaFoldDB" id="A0A814R6G6"/>
<dbReference type="Proteomes" id="UP000663852">
    <property type="component" value="Unassembled WGS sequence"/>
</dbReference>
<evidence type="ECO:0000313" key="1">
    <source>
        <dbReference type="EMBL" id="CAF1129255.1"/>
    </source>
</evidence>
<protein>
    <submittedName>
        <fullName evidence="1">Uncharacterized protein</fullName>
    </submittedName>
</protein>